<proteinExistence type="predicted"/>
<dbReference type="PANTHER" id="PTHR39441:SF1">
    <property type="entry name" value="DUF2252 DOMAIN-CONTAINING PROTEIN"/>
    <property type="match status" value="1"/>
</dbReference>
<organism evidence="1 2">
    <name type="scientific">Pseudoalteromonas obscura</name>
    <dbReference type="NCBI Taxonomy" id="3048491"/>
    <lineage>
        <taxon>Bacteria</taxon>
        <taxon>Pseudomonadati</taxon>
        <taxon>Pseudomonadota</taxon>
        <taxon>Gammaproteobacteria</taxon>
        <taxon>Alteromonadales</taxon>
        <taxon>Pseudoalteromonadaceae</taxon>
        <taxon>Pseudoalteromonas</taxon>
    </lineage>
</organism>
<evidence type="ECO:0000313" key="1">
    <source>
        <dbReference type="EMBL" id="MDK2597365.1"/>
    </source>
</evidence>
<reference evidence="1 2" key="1">
    <citation type="submission" date="2023-05" db="EMBL/GenBank/DDBJ databases">
        <title>Pseudoalteromonas ardens sp. nov., Pseudoalteromonas obscura sp. nov., and Pseudoalteromonas umbrosa sp. nov., isolated from the coral Montipora capitata.</title>
        <authorList>
            <person name="Thomas E.M."/>
            <person name="Smith E.M."/>
            <person name="Papke E."/>
            <person name="Shlafstein M.D."/>
            <person name="Oline D.K."/>
            <person name="Videau P."/>
            <person name="Saw J.H."/>
            <person name="Strangman W.K."/>
            <person name="Ushijima B."/>
        </authorList>
    </citation>
    <scope>NUCLEOTIDE SEQUENCE [LARGE SCALE GENOMIC DNA]</scope>
    <source>
        <strain evidence="1 2">P94</strain>
    </source>
</reference>
<gene>
    <name evidence="1" type="ORF">QNM18_20110</name>
</gene>
<evidence type="ECO:0000313" key="2">
    <source>
        <dbReference type="Proteomes" id="UP001231915"/>
    </source>
</evidence>
<dbReference type="EMBL" id="JASJUT010000010">
    <property type="protein sequence ID" value="MDK2597365.1"/>
    <property type="molecule type" value="Genomic_DNA"/>
</dbReference>
<dbReference type="PANTHER" id="PTHR39441">
    <property type="entry name" value="DUF2252 DOMAIN-CONTAINING PROTEIN"/>
    <property type="match status" value="1"/>
</dbReference>
<comment type="caution">
    <text evidence="1">The sequence shown here is derived from an EMBL/GenBank/DDBJ whole genome shotgun (WGS) entry which is preliminary data.</text>
</comment>
<accession>A0ABT7EQW4</accession>
<protein>
    <submittedName>
        <fullName evidence="1">DUF2252 family protein</fullName>
    </submittedName>
</protein>
<dbReference type="InterPro" id="IPR018721">
    <property type="entry name" value="DUF2252"/>
</dbReference>
<name>A0ABT7EQW4_9GAMM</name>
<dbReference type="Proteomes" id="UP001231915">
    <property type="component" value="Unassembled WGS sequence"/>
</dbReference>
<sequence length="437" mass="49377">MNREKQLINYFERHDGTAPSIDLNKHEKMSTSAFHFFRGSAPLMYSDIFDGAITFPKSAYDVPVTSIMGDCHTSNFGFLSEEGSHGETLVFTPNDFDDACIGHAVWDLFRYLVSLNLAQQAGFATKELAVSLNEKQKPAVSAQEVPQAQLDFLQHYVATCEASLRGENNSQSALTEFDKDHILHKRWQKGLQRLVGGSAFNVKSSLAKDVDLASTPLQFKPDPMKFEAIHTDIKTNLIAQFRPYVDDDIIDCVERLDAGTGSNHLKRYYLLVGPSTQQAPELYQPELYHIVEVKQQALAAPLHYFKDLSPVNRLNHAHLTVNCQRKMQRRPDLIIDDALWQGLHWLVRSRHHARVGIDPEHITIGKRAAHKGGFAQYAQSCAQVLAYAHMRGDRRSTSFQQSCVEVLPDLLEALIEQANLYADQVNQDWGLFKSLRQ</sequence>
<dbReference type="RefSeq" id="WP_284138264.1">
    <property type="nucleotide sequence ID" value="NZ_JASJUT010000010.1"/>
</dbReference>
<dbReference type="Pfam" id="PF10009">
    <property type="entry name" value="DUF2252"/>
    <property type="match status" value="1"/>
</dbReference>
<keyword evidence="2" id="KW-1185">Reference proteome</keyword>